<dbReference type="Proteomes" id="UP001165679">
    <property type="component" value="Unassembled WGS sequence"/>
</dbReference>
<keyword evidence="3" id="KW-1185">Reference proteome</keyword>
<gene>
    <name evidence="2" type="ORF">OL599_18495</name>
</gene>
<comment type="caution">
    <text evidence="2">The sequence shown here is derived from an EMBL/GenBank/DDBJ whole genome shotgun (WGS) entry which is preliminary data.</text>
</comment>
<evidence type="ECO:0000256" key="1">
    <source>
        <dbReference type="SAM" id="Phobius"/>
    </source>
</evidence>
<feature type="transmembrane region" description="Helical" evidence="1">
    <location>
        <begin position="143"/>
        <end position="162"/>
    </location>
</feature>
<evidence type="ECO:0000313" key="3">
    <source>
        <dbReference type="Proteomes" id="UP001165679"/>
    </source>
</evidence>
<accession>A0AA41YQ64</accession>
<dbReference type="RefSeq" id="WP_264715364.1">
    <property type="nucleotide sequence ID" value="NZ_JAPDNT010000021.1"/>
</dbReference>
<sequence>MGALIPLALSLAPEIGKWLFGAAGEKTAAAVAQVVQTVTGTTDDQVAQQAINANPQLAAQLRYQLAQLAAQQEQAARQAELDLLTARLKDVADARAQTVSLAQASSPVQWAPVVVSFVVLTTFGVVMWAALTRALPAGSETILNMLLGTLAAMATATVSYWVGSSAGSAQKTDLLYRSAPKAGGGA</sequence>
<name>A0AA41YQ64_9PROT</name>
<proteinExistence type="predicted"/>
<reference evidence="2" key="2">
    <citation type="submission" date="2022-10" db="EMBL/GenBank/DDBJ databases">
        <authorList>
            <person name="Trinh H.N."/>
        </authorList>
    </citation>
    <scope>NUCLEOTIDE SEQUENCE</scope>
    <source>
        <strain evidence="2">RN2-1</strain>
    </source>
</reference>
<organism evidence="2 3">
    <name type="scientific">Limobrevibacterium gyesilva</name>
    <dbReference type="NCBI Taxonomy" id="2991712"/>
    <lineage>
        <taxon>Bacteria</taxon>
        <taxon>Pseudomonadati</taxon>
        <taxon>Pseudomonadota</taxon>
        <taxon>Alphaproteobacteria</taxon>
        <taxon>Acetobacterales</taxon>
        <taxon>Acetobacteraceae</taxon>
        <taxon>Limobrevibacterium</taxon>
    </lineage>
</organism>
<dbReference type="EMBL" id="JAPDNT010000021">
    <property type="protein sequence ID" value="MCW3476557.1"/>
    <property type="molecule type" value="Genomic_DNA"/>
</dbReference>
<dbReference type="AlphaFoldDB" id="A0AA41YQ64"/>
<protein>
    <submittedName>
        <fullName evidence="2">Uncharacterized protein</fullName>
    </submittedName>
</protein>
<keyword evidence="1" id="KW-0812">Transmembrane</keyword>
<feature type="transmembrane region" description="Helical" evidence="1">
    <location>
        <begin position="110"/>
        <end position="131"/>
    </location>
</feature>
<reference evidence="2" key="1">
    <citation type="submission" date="2022-09" db="EMBL/GenBank/DDBJ databases">
        <title>Rhodovastum sp. nov. RN2-1 isolated from soil in Seongnam, South Korea.</title>
        <authorList>
            <person name="Le N.T."/>
        </authorList>
    </citation>
    <scope>NUCLEOTIDE SEQUENCE</scope>
    <source>
        <strain evidence="2">RN2-1</strain>
    </source>
</reference>
<keyword evidence="1" id="KW-0472">Membrane</keyword>
<evidence type="ECO:0000313" key="2">
    <source>
        <dbReference type="EMBL" id="MCW3476557.1"/>
    </source>
</evidence>
<keyword evidence="1" id="KW-1133">Transmembrane helix</keyword>